<gene>
    <name evidence="1" type="ORF">GT020_19210</name>
</gene>
<reference evidence="1 2" key="1">
    <citation type="submission" date="2020-01" db="EMBL/GenBank/DDBJ databases">
        <title>Glutamicibacter soli M275.</title>
        <authorList>
            <person name="Meng X."/>
        </authorList>
    </citation>
    <scope>NUCLEOTIDE SEQUENCE [LARGE SCALE GENOMIC DNA]</scope>
    <source>
        <strain evidence="1 2">M275</strain>
    </source>
</reference>
<organism evidence="1 2">
    <name type="scientific">Glutamicibacter soli</name>
    <dbReference type="NCBI Taxonomy" id="453836"/>
    <lineage>
        <taxon>Bacteria</taxon>
        <taxon>Bacillati</taxon>
        <taxon>Actinomycetota</taxon>
        <taxon>Actinomycetes</taxon>
        <taxon>Micrococcales</taxon>
        <taxon>Micrococcaceae</taxon>
        <taxon>Glutamicibacter</taxon>
    </lineage>
</organism>
<sequence length="75" mass="8816">MPEIIRQRMKNVAVDKQQSIKQGIEIAKELLDTALTHFQGIYLVTPFMRYDISIQLVNYIHKSLEINHSSMMKRI</sequence>
<name>A0A6L9GCK5_9MICC</name>
<evidence type="ECO:0008006" key="3">
    <source>
        <dbReference type="Google" id="ProtNLM"/>
    </source>
</evidence>
<dbReference type="Proteomes" id="UP000477543">
    <property type="component" value="Unassembled WGS sequence"/>
</dbReference>
<evidence type="ECO:0000313" key="2">
    <source>
        <dbReference type="Proteomes" id="UP000477543"/>
    </source>
</evidence>
<evidence type="ECO:0000313" key="1">
    <source>
        <dbReference type="EMBL" id="NAZ18155.1"/>
    </source>
</evidence>
<dbReference type="EMBL" id="WYDN01000273">
    <property type="protein sequence ID" value="NAZ18155.1"/>
    <property type="molecule type" value="Genomic_DNA"/>
</dbReference>
<dbReference type="AlphaFoldDB" id="A0A6L9GCK5"/>
<protein>
    <recommendedName>
        <fullName evidence="3">Methylenetetrahydrofolate reductase (NAD(P)H)</fullName>
    </recommendedName>
</protein>
<proteinExistence type="predicted"/>
<accession>A0A6L9GCK5</accession>
<comment type="caution">
    <text evidence="1">The sequence shown here is derived from an EMBL/GenBank/DDBJ whole genome shotgun (WGS) entry which is preliminary data.</text>
</comment>